<keyword evidence="2" id="KW-0677">Repeat</keyword>
<organism evidence="4 5">
    <name type="scientific">Lepidopterella palustris CBS 459.81</name>
    <dbReference type="NCBI Taxonomy" id="1314670"/>
    <lineage>
        <taxon>Eukaryota</taxon>
        <taxon>Fungi</taxon>
        <taxon>Dikarya</taxon>
        <taxon>Ascomycota</taxon>
        <taxon>Pezizomycotina</taxon>
        <taxon>Dothideomycetes</taxon>
        <taxon>Pleosporomycetidae</taxon>
        <taxon>Mytilinidiales</taxon>
        <taxon>Argynnaceae</taxon>
        <taxon>Lepidopterella</taxon>
    </lineage>
</organism>
<dbReference type="PROSITE" id="PS50082">
    <property type="entry name" value="WD_REPEATS_2"/>
    <property type="match status" value="1"/>
</dbReference>
<dbReference type="Gene3D" id="2.130.10.10">
    <property type="entry name" value="YVTN repeat-like/Quinoprotein amine dehydrogenase"/>
    <property type="match status" value="1"/>
</dbReference>
<dbReference type="SMART" id="SM00320">
    <property type="entry name" value="WD40"/>
    <property type="match status" value="1"/>
</dbReference>
<evidence type="ECO:0000256" key="3">
    <source>
        <dbReference type="PROSITE-ProRule" id="PRU00221"/>
    </source>
</evidence>
<gene>
    <name evidence="4" type="ORF">K432DRAFT_387149</name>
</gene>
<evidence type="ECO:0000313" key="4">
    <source>
        <dbReference type="EMBL" id="OCK73863.1"/>
    </source>
</evidence>
<dbReference type="OrthoDB" id="3939805at2759"/>
<dbReference type="EMBL" id="KV745631">
    <property type="protein sequence ID" value="OCK73863.1"/>
    <property type="molecule type" value="Genomic_DNA"/>
</dbReference>
<dbReference type="PANTHER" id="PTHR19848">
    <property type="entry name" value="WD40 REPEAT PROTEIN"/>
    <property type="match status" value="1"/>
</dbReference>
<dbReference type="Pfam" id="PF00400">
    <property type="entry name" value="WD40"/>
    <property type="match status" value="1"/>
</dbReference>
<dbReference type="PANTHER" id="PTHR19848:SF8">
    <property type="entry name" value="F-BOX AND WD REPEAT DOMAIN CONTAINING 7"/>
    <property type="match status" value="1"/>
</dbReference>
<dbReference type="SUPFAM" id="SSF50978">
    <property type="entry name" value="WD40 repeat-like"/>
    <property type="match status" value="1"/>
</dbReference>
<sequence length="219" mass="23315">MSKQPKATSFFSLEGPNASPDLCGTYGIYLSPSPAIKTTHQKRLSQPPYLLPRLTTALPLVSTCTSFWDAATGAVRATLEGHSDWVTSVALSADGQLVASGSDDKTVRLWDAATGAARATLEVDEVVRTLSFSGSGQCLMTGRGILDISSLITTTPHPFSRLETLFVSKNWVTEEGKKILWLPPNYRPACVGVCNGVVVLGHSFGGPLFLGFGQGEKVL</sequence>
<protein>
    <submittedName>
        <fullName evidence="4">YVTN repeat-like/Quino protein amine dehydrogenase</fullName>
    </submittedName>
</protein>
<proteinExistence type="predicted"/>
<dbReference type="InterPro" id="IPR001680">
    <property type="entry name" value="WD40_rpt"/>
</dbReference>
<name>A0A8E2J934_9PEZI</name>
<keyword evidence="1 3" id="KW-0853">WD repeat</keyword>
<reference evidence="4 5" key="1">
    <citation type="journal article" date="2016" name="Nat. Commun.">
        <title>Ectomycorrhizal ecology is imprinted in the genome of the dominant symbiotic fungus Cenococcum geophilum.</title>
        <authorList>
            <consortium name="DOE Joint Genome Institute"/>
            <person name="Peter M."/>
            <person name="Kohler A."/>
            <person name="Ohm R.A."/>
            <person name="Kuo A."/>
            <person name="Krutzmann J."/>
            <person name="Morin E."/>
            <person name="Arend M."/>
            <person name="Barry K.W."/>
            <person name="Binder M."/>
            <person name="Choi C."/>
            <person name="Clum A."/>
            <person name="Copeland A."/>
            <person name="Grisel N."/>
            <person name="Haridas S."/>
            <person name="Kipfer T."/>
            <person name="LaButti K."/>
            <person name="Lindquist E."/>
            <person name="Lipzen A."/>
            <person name="Maire R."/>
            <person name="Meier B."/>
            <person name="Mihaltcheva S."/>
            <person name="Molinier V."/>
            <person name="Murat C."/>
            <person name="Poggeler S."/>
            <person name="Quandt C.A."/>
            <person name="Sperisen C."/>
            <person name="Tritt A."/>
            <person name="Tisserant E."/>
            <person name="Crous P.W."/>
            <person name="Henrissat B."/>
            <person name="Nehls U."/>
            <person name="Egli S."/>
            <person name="Spatafora J.W."/>
            <person name="Grigoriev I.V."/>
            <person name="Martin F.M."/>
        </authorList>
    </citation>
    <scope>NUCLEOTIDE SEQUENCE [LARGE SCALE GENOMIC DNA]</scope>
    <source>
        <strain evidence="4 5">CBS 459.81</strain>
    </source>
</reference>
<dbReference type="InterPro" id="IPR015943">
    <property type="entry name" value="WD40/YVTN_repeat-like_dom_sf"/>
</dbReference>
<evidence type="ECO:0000313" key="5">
    <source>
        <dbReference type="Proteomes" id="UP000250266"/>
    </source>
</evidence>
<accession>A0A8E2J934</accession>
<evidence type="ECO:0000256" key="1">
    <source>
        <dbReference type="ARBA" id="ARBA00022574"/>
    </source>
</evidence>
<dbReference type="InterPro" id="IPR019775">
    <property type="entry name" value="WD40_repeat_CS"/>
</dbReference>
<dbReference type="Proteomes" id="UP000250266">
    <property type="component" value="Unassembled WGS sequence"/>
</dbReference>
<evidence type="ECO:0000256" key="2">
    <source>
        <dbReference type="ARBA" id="ARBA00022737"/>
    </source>
</evidence>
<dbReference type="AlphaFoldDB" id="A0A8E2J934"/>
<dbReference type="InterPro" id="IPR036322">
    <property type="entry name" value="WD40_repeat_dom_sf"/>
</dbReference>
<feature type="repeat" description="WD" evidence="3">
    <location>
        <begin position="79"/>
        <end position="120"/>
    </location>
</feature>
<dbReference type="PROSITE" id="PS00678">
    <property type="entry name" value="WD_REPEATS_1"/>
    <property type="match status" value="1"/>
</dbReference>
<keyword evidence="5" id="KW-1185">Reference proteome</keyword>
<dbReference type="PROSITE" id="PS50294">
    <property type="entry name" value="WD_REPEATS_REGION"/>
    <property type="match status" value="1"/>
</dbReference>